<organism evidence="3 4">
    <name type="scientific">Sphingobium subterraneum</name>
    <dbReference type="NCBI Taxonomy" id="627688"/>
    <lineage>
        <taxon>Bacteria</taxon>
        <taxon>Pseudomonadati</taxon>
        <taxon>Pseudomonadota</taxon>
        <taxon>Alphaproteobacteria</taxon>
        <taxon>Sphingomonadales</taxon>
        <taxon>Sphingomonadaceae</taxon>
        <taxon>Sphingobium</taxon>
    </lineage>
</organism>
<dbReference type="InterPro" id="IPR003746">
    <property type="entry name" value="DUF167"/>
</dbReference>
<evidence type="ECO:0000256" key="2">
    <source>
        <dbReference type="HAMAP-Rule" id="MF_00634"/>
    </source>
</evidence>
<dbReference type="Pfam" id="PF02594">
    <property type="entry name" value="DUF167"/>
    <property type="match status" value="1"/>
</dbReference>
<sequence length="93" mass="10036">MLVQVRLTPRSAKDGWGGTWTDEKGALWLRAQVRAVPEQGKANAALIQLMAKAVGLPHRCIQLEAGDASRLKRLRITGDAAAIAAHLKKGLDQ</sequence>
<dbReference type="NCBIfam" id="TIGR00251">
    <property type="entry name" value="DUF167 family protein"/>
    <property type="match status" value="1"/>
</dbReference>
<evidence type="ECO:0000313" key="3">
    <source>
        <dbReference type="EMBL" id="MBB6123911.1"/>
    </source>
</evidence>
<reference evidence="3 4" key="1">
    <citation type="submission" date="2020-08" db="EMBL/GenBank/DDBJ databases">
        <title>Genomic Encyclopedia of Type Strains, Phase IV (KMG-IV): sequencing the most valuable type-strain genomes for metagenomic binning, comparative biology and taxonomic classification.</title>
        <authorList>
            <person name="Goeker M."/>
        </authorList>
    </citation>
    <scope>NUCLEOTIDE SEQUENCE [LARGE SCALE GENOMIC DNA]</scope>
    <source>
        <strain evidence="3 4">DSM 102255</strain>
    </source>
</reference>
<dbReference type="HAMAP" id="MF_00634">
    <property type="entry name" value="UPF0235"/>
    <property type="match status" value="1"/>
</dbReference>
<protein>
    <recommendedName>
        <fullName evidence="2">UPF0235 protein FHS92_001640</fullName>
    </recommendedName>
</protein>
<dbReference type="Gene3D" id="3.30.1200.10">
    <property type="entry name" value="YggU-like"/>
    <property type="match status" value="1"/>
</dbReference>
<name>A0A841J6T2_9SPHN</name>
<proteinExistence type="inferred from homology"/>
<dbReference type="InterPro" id="IPR036591">
    <property type="entry name" value="YggU-like_sf"/>
</dbReference>
<dbReference type="EMBL" id="JACIJP010000002">
    <property type="protein sequence ID" value="MBB6123911.1"/>
    <property type="molecule type" value="Genomic_DNA"/>
</dbReference>
<dbReference type="RefSeq" id="WP_343056699.1">
    <property type="nucleotide sequence ID" value="NZ_JACIJP010000002.1"/>
</dbReference>
<dbReference type="Proteomes" id="UP000552700">
    <property type="component" value="Unassembled WGS sequence"/>
</dbReference>
<dbReference type="AlphaFoldDB" id="A0A841J6T2"/>
<comment type="caution">
    <text evidence="3">The sequence shown here is derived from an EMBL/GenBank/DDBJ whole genome shotgun (WGS) entry which is preliminary data.</text>
</comment>
<evidence type="ECO:0000313" key="4">
    <source>
        <dbReference type="Proteomes" id="UP000552700"/>
    </source>
</evidence>
<accession>A0A841J6T2</accession>
<keyword evidence="4" id="KW-1185">Reference proteome</keyword>
<evidence type="ECO:0000256" key="1">
    <source>
        <dbReference type="ARBA" id="ARBA00010364"/>
    </source>
</evidence>
<dbReference type="SMART" id="SM01152">
    <property type="entry name" value="DUF167"/>
    <property type="match status" value="1"/>
</dbReference>
<comment type="similarity">
    <text evidence="1 2">Belongs to the UPF0235 family.</text>
</comment>
<gene>
    <name evidence="3" type="ORF">FHS92_001640</name>
</gene>
<dbReference type="SUPFAM" id="SSF69786">
    <property type="entry name" value="YggU-like"/>
    <property type="match status" value="1"/>
</dbReference>